<name>A0A288QA80_9LACO</name>
<proteinExistence type="predicted"/>
<keyword evidence="2" id="KW-1185">Reference proteome</keyword>
<dbReference type="GeneID" id="94546471"/>
<accession>A0A288QA80</accession>
<dbReference type="SUPFAM" id="SSF56300">
    <property type="entry name" value="Metallo-dependent phosphatases"/>
    <property type="match status" value="1"/>
</dbReference>
<comment type="caution">
    <text evidence="1">The sequence shown here is derived from an EMBL/GenBank/DDBJ whole genome shotgun (WGS) entry which is preliminary data.</text>
</comment>
<gene>
    <name evidence="1" type="ORF">DFP99_1324</name>
</gene>
<sequence length="206" mass="23449">MQFVTSDTHFFHQELLGQNDFAPRPFNSLAEEHLVLVNAWNARVGELDTVYHLGDVALLNHMRPVKDAYQKTLAILSSLHGHIVLVKGNHDTRDMLKFLAKNNYDLADGQPKFVFHDVGLIVKAHHHQFFLTHYPMMFGKTDSSINLHGHIHHYSVAVPENINVGVDSADLDYLMQTERPAWGTPLSLDELDIIIQRKHDAFAKGR</sequence>
<dbReference type="EMBL" id="QRAS01000003">
    <property type="protein sequence ID" value="RDL05367.1"/>
    <property type="molecule type" value="Genomic_DNA"/>
</dbReference>
<dbReference type="RefSeq" id="WP_070230480.1">
    <property type="nucleotide sequence ID" value="NZ_BJYO01000004.1"/>
</dbReference>
<dbReference type="InterPro" id="IPR029052">
    <property type="entry name" value="Metallo-depent_PP-like"/>
</dbReference>
<protein>
    <submittedName>
        <fullName evidence="1">Calcineurin-like phosphoesterase family protein</fullName>
    </submittedName>
</protein>
<dbReference type="Gene3D" id="3.60.21.10">
    <property type="match status" value="1"/>
</dbReference>
<evidence type="ECO:0000313" key="2">
    <source>
        <dbReference type="Proteomes" id="UP000254912"/>
    </source>
</evidence>
<dbReference type="Proteomes" id="UP000254912">
    <property type="component" value="Unassembled WGS sequence"/>
</dbReference>
<dbReference type="KEGG" id="wso:WSWS_01285"/>
<dbReference type="AlphaFoldDB" id="A0A288QA80"/>
<reference evidence="1 2" key="1">
    <citation type="submission" date="2018-07" db="EMBL/GenBank/DDBJ databases">
        <title>Genomic Encyclopedia of Type Strains, Phase III (KMG-III): the genomes of soil and plant-associated and newly described type strains.</title>
        <authorList>
            <person name="Whitman W."/>
        </authorList>
    </citation>
    <scope>NUCLEOTIDE SEQUENCE [LARGE SCALE GENOMIC DNA]</scope>
    <source>
        <strain evidence="1 2">CECT 7031</strain>
    </source>
</reference>
<evidence type="ECO:0000313" key="1">
    <source>
        <dbReference type="EMBL" id="RDL05367.1"/>
    </source>
</evidence>
<organism evidence="1 2">
    <name type="scientific">Weissella soli</name>
    <dbReference type="NCBI Taxonomy" id="155866"/>
    <lineage>
        <taxon>Bacteria</taxon>
        <taxon>Bacillati</taxon>
        <taxon>Bacillota</taxon>
        <taxon>Bacilli</taxon>
        <taxon>Lactobacillales</taxon>
        <taxon>Lactobacillaceae</taxon>
        <taxon>Weissella</taxon>
    </lineage>
</organism>